<dbReference type="PRINTS" id="PR01607">
    <property type="entry name" value="APYRASEFAMLY"/>
</dbReference>
<proteinExistence type="inferred from homology"/>
<comment type="caution">
    <text evidence="8">The sequence shown here is derived from an EMBL/GenBank/DDBJ whole genome shotgun (WGS) entry which is preliminary data.</text>
</comment>
<evidence type="ECO:0000256" key="4">
    <source>
        <dbReference type="ARBA" id="ARBA00022741"/>
    </source>
</evidence>
<feature type="chain" id="PRO_5044969331" evidence="5">
    <location>
        <begin position="25"/>
        <end position="553"/>
    </location>
</feature>
<dbReference type="RefSeq" id="WP_382369639.1">
    <property type="nucleotide sequence ID" value="NZ_JBHLWB010000003.1"/>
</dbReference>
<keyword evidence="5 8" id="KW-0378">Hydrolase</keyword>
<dbReference type="PANTHER" id="PTHR11575">
    <property type="entry name" value="5'-NUCLEOTIDASE-RELATED"/>
    <property type="match status" value="1"/>
</dbReference>
<dbReference type="GO" id="GO:0008253">
    <property type="term" value="F:5'-nucleotidase activity"/>
    <property type="evidence" value="ECO:0007669"/>
    <property type="project" value="UniProtKB-EC"/>
</dbReference>
<evidence type="ECO:0000256" key="2">
    <source>
        <dbReference type="ARBA" id="ARBA00022723"/>
    </source>
</evidence>
<reference evidence="8 9" key="1">
    <citation type="submission" date="2024-09" db="EMBL/GenBank/DDBJ databases">
        <authorList>
            <person name="Sun Q."/>
            <person name="Mori K."/>
        </authorList>
    </citation>
    <scope>NUCLEOTIDE SEQUENCE [LARGE SCALE GENOMIC DNA]</scope>
    <source>
        <strain evidence="8 9">CCM 7539</strain>
    </source>
</reference>
<dbReference type="Proteomes" id="UP001589767">
    <property type="component" value="Unassembled WGS sequence"/>
</dbReference>
<evidence type="ECO:0000256" key="5">
    <source>
        <dbReference type="RuleBase" id="RU362119"/>
    </source>
</evidence>
<keyword evidence="2" id="KW-0479">Metal-binding</keyword>
<dbReference type="Pfam" id="PF00149">
    <property type="entry name" value="Metallophos"/>
    <property type="match status" value="1"/>
</dbReference>
<dbReference type="InterPro" id="IPR008334">
    <property type="entry name" value="5'-Nucleotdase_C"/>
</dbReference>
<protein>
    <submittedName>
        <fullName evidence="8">Bifunctional UDP-sugar hydrolase/5'-nucleotidase UshA</fullName>
        <ecNumber evidence="8">3.1.3.5</ecNumber>
        <ecNumber evidence="8">3.6.1.45</ecNumber>
    </submittedName>
</protein>
<dbReference type="Pfam" id="PF02872">
    <property type="entry name" value="5_nucleotid_C"/>
    <property type="match status" value="1"/>
</dbReference>
<dbReference type="SUPFAM" id="SSF56300">
    <property type="entry name" value="Metallo-dependent phosphatases"/>
    <property type="match status" value="1"/>
</dbReference>
<dbReference type="EMBL" id="JBHLWB010000003">
    <property type="protein sequence ID" value="MFC0308845.1"/>
    <property type="molecule type" value="Genomic_DNA"/>
</dbReference>
<feature type="signal peptide" evidence="5">
    <location>
        <begin position="1"/>
        <end position="24"/>
    </location>
</feature>
<evidence type="ECO:0000256" key="1">
    <source>
        <dbReference type="ARBA" id="ARBA00006654"/>
    </source>
</evidence>
<keyword evidence="3 5" id="KW-0732">Signal</keyword>
<organism evidence="8 9">
    <name type="scientific">Gallibacterium trehalosifermentans</name>
    <dbReference type="NCBI Taxonomy" id="516935"/>
    <lineage>
        <taxon>Bacteria</taxon>
        <taxon>Pseudomonadati</taxon>
        <taxon>Pseudomonadota</taxon>
        <taxon>Gammaproteobacteria</taxon>
        <taxon>Pasteurellales</taxon>
        <taxon>Pasteurellaceae</taxon>
        <taxon>Gallibacterium</taxon>
    </lineage>
</organism>
<name>A0ABV6GZN8_9PAST</name>
<dbReference type="NCBIfam" id="NF007109">
    <property type="entry name" value="PRK09558.1"/>
    <property type="match status" value="1"/>
</dbReference>
<feature type="domain" description="Calcineurin-like phosphoesterase" evidence="6">
    <location>
        <begin position="34"/>
        <end position="254"/>
    </location>
</feature>
<dbReference type="InterPro" id="IPR036907">
    <property type="entry name" value="5'-Nucleotdase_C_sf"/>
</dbReference>
<dbReference type="Gene3D" id="3.90.780.10">
    <property type="entry name" value="5'-Nucleotidase, C-terminal domain"/>
    <property type="match status" value="1"/>
</dbReference>
<dbReference type="EC" id="3.1.3.5" evidence="8"/>
<evidence type="ECO:0000313" key="8">
    <source>
        <dbReference type="EMBL" id="MFC0308845.1"/>
    </source>
</evidence>
<feature type="domain" description="5'-Nucleotidase C-terminal" evidence="7">
    <location>
        <begin position="374"/>
        <end position="511"/>
    </location>
</feature>
<dbReference type="SUPFAM" id="SSF55816">
    <property type="entry name" value="5'-nucleotidase (syn. UDP-sugar hydrolase), C-terminal domain"/>
    <property type="match status" value="1"/>
</dbReference>
<dbReference type="InterPro" id="IPR004843">
    <property type="entry name" value="Calcineurin-like_PHP"/>
</dbReference>
<dbReference type="PANTHER" id="PTHR11575:SF46">
    <property type="entry name" value="PROTEIN USHA"/>
    <property type="match status" value="1"/>
</dbReference>
<gene>
    <name evidence="8" type="primary">ushA</name>
    <name evidence="8" type="ORF">ACFFHK_03865</name>
</gene>
<keyword evidence="9" id="KW-1185">Reference proteome</keyword>
<comment type="similarity">
    <text evidence="1 5">Belongs to the 5'-nucleotidase family.</text>
</comment>
<evidence type="ECO:0000259" key="6">
    <source>
        <dbReference type="Pfam" id="PF00149"/>
    </source>
</evidence>
<dbReference type="InterPro" id="IPR006179">
    <property type="entry name" value="5_nucleotidase/apyrase"/>
</dbReference>
<dbReference type="InterPro" id="IPR029052">
    <property type="entry name" value="Metallo-depent_PP-like"/>
</dbReference>
<sequence length="553" mass="61666">MKLTNLLKFSAITSLIAVSPFSYAYQKDHTYHFTLLHTNDIHGHYWANKNGEYGLAAQKTLIDRIRQEVKQQGGSVILLNAGDFNTGVPESDLQNAKPDLDALNMIGYEALTLGNHEFDNPLQLLEMQEKWAKFPFLAANIFNQKTGKPLVKPYTILHKQDLNIAVVGLSTEDTAKLGNPEFISAVKFERPTDTARKVLADLKHNKKPVDIKIALTHMGYYHNANYGSNAPGDVSMVRELPKGAFDIVVGGHTHDTVCINPDGSFNDKFKPGDSCQPLFENGTWIMQAGEWGKYVGRADFSFRNGKLTLEKYQLIPINLKHKMKKADGSSEYVLYQEEIPADPKLLAHLQTYQDKGDKLLNQEVGSVNGRLEGDRDIIRFHQTNLGQLIARSQAERVKADIGIMNSGGIRTSIEAGKVTYKDILSVQPFGNIISYFEMNGKDLLDYLHVVALKEVDSGAYPQFYGITMTVDRKAKQISDVKIHGKPIDLQKTYRVSLPSYCAAGGDGYPVVTNNPTYVNTGYVDADSLKAYFQENSPIDINKFEANSGIVYKE</sequence>
<dbReference type="GO" id="GO:0008768">
    <property type="term" value="F:UDP-sugar diphosphatase activity"/>
    <property type="evidence" value="ECO:0007669"/>
    <property type="project" value="UniProtKB-EC"/>
</dbReference>
<evidence type="ECO:0000313" key="9">
    <source>
        <dbReference type="Proteomes" id="UP001589767"/>
    </source>
</evidence>
<keyword evidence="4 5" id="KW-0547">Nucleotide-binding</keyword>
<evidence type="ECO:0000256" key="3">
    <source>
        <dbReference type="ARBA" id="ARBA00022729"/>
    </source>
</evidence>
<dbReference type="EC" id="3.6.1.45" evidence="8"/>
<dbReference type="PROSITE" id="PS00786">
    <property type="entry name" value="5_NUCLEOTIDASE_2"/>
    <property type="match status" value="1"/>
</dbReference>
<dbReference type="Gene3D" id="3.60.21.10">
    <property type="match status" value="1"/>
</dbReference>
<accession>A0ABV6GZN8</accession>
<evidence type="ECO:0000259" key="7">
    <source>
        <dbReference type="Pfam" id="PF02872"/>
    </source>
</evidence>
<dbReference type="InterPro" id="IPR006146">
    <property type="entry name" value="5'-Nucleotdase_CS"/>
</dbReference>